<dbReference type="RefSeq" id="WP_201362678.1">
    <property type="nucleotide sequence ID" value="NZ_BNJJ01000008.1"/>
</dbReference>
<sequence>MGKVVVFTNLTLDGVMQAPGKPDEDRRGGFEHGGWAAAYAAMAQAGDSKSYTNTLLLGRRTYEQFYSFWPHQTNNPYTEMLNNTQKYVASTTLKEPLPWINSTLLKGDAAEAMSTLKQESDKNFLIMGSGVLIQSLMRRNLIDEYVLLIHPLVLGSGRRLFPDGGAFAALRLVGTKTTDNGVVIATYLPR</sequence>
<name>A0ABQ3VFW2_9CHLR</name>
<dbReference type="PANTHER" id="PTHR38011">
    <property type="entry name" value="DIHYDROFOLATE REDUCTASE FAMILY PROTEIN (AFU_ORTHOLOGUE AFUA_8G06820)"/>
    <property type="match status" value="1"/>
</dbReference>
<dbReference type="Gene3D" id="3.40.430.10">
    <property type="entry name" value="Dihydrofolate Reductase, subunit A"/>
    <property type="match status" value="1"/>
</dbReference>
<proteinExistence type="predicted"/>
<dbReference type="Proteomes" id="UP000635565">
    <property type="component" value="Unassembled WGS sequence"/>
</dbReference>
<dbReference type="InterPro" id="IPR024072">
    <property type="entry name" value="DHFR-like_dom_sf"/>
</dbReference>
<dbReference type="InterPro" id="IPR002734">
    <property type="entry name" value="RibDG_C"/>
</dbReference>
<evidence type="ECO:0000313" key="2">
    <source>
        <dbReference type="EMBL" id="GHO85062.1"/>
    </source>
</evidence>
<organism evidence="2 3">
    <name type="scientific">Dictyobacter formicarum</name>
    <dbReference type="NCBI Taxonomy" id="2778368"/>
    <lineage>
        <taxon>Bacteria</taxon>
        <taxon>Bacillati</taxon>
        <taxon>Chloroflexota</taxon>
        <taxon>Ktedonobacteria</taxon>
        <taxon>Ktedonobacterales</taxon>
        <taxon>Dictyobacteraceae</taxon>
        <taxon>Dictyobacter</taxon>
    </lineage>
</organism>
<protein>
    <submittedName>
        <fullName evidence="2">Deaminase reductase</fullName>
    </submittedName>
</protein>
<reference evidence="2 3" key="1">
    <citation type="journal article" date="2021" name="Int. J. Syst. Evol. Microbiol.">
        <title>Reticulibacter mediterranei gen. nov., sp. nov., within the new family Reticulibacteraceae fam. nov., and Ktedonospora formicarum gen. nov., sp. nov., Ktedonobacter robiniae sp. nov., Dictyobacter formicarum sp. nov. and Dictyobacter arantiisoli sp. nov., belonging to the class Ktedonobacteria.</title>
        <authorList>
            <person name="Yabe S."/>
            <person name="Zheng Y."/>
            <person name="Wang C.M."/>
            <person name="Sakai Y."/>
            <person name="Abe K."/>
            <person name="Yokota A."/>
            <person name="Donadio S."/>
            <person name="Cavaletti L."/>
            <person name="Monciardini P."/>
        </authorList>
    </citation>
    <scope>NUCLEOTIDE SEQUENCE [LARGE SCALE GENOMIC DNA]</scope>
    <source>
        <strain evidence="2 3">SOSP1-9</strain>
    </source>
</reference>
<accession>A0ABQ3VFW2</accession>
<dbReference type="InterPro" id="IPR050765">
    <property type="entry name" value="Riboflavin_Biosynth_HTPR"/>
</dbReference>
<dbReference type="EMBL" id="BNJJ01000008">
    <property type="protein sequence ID" value="GHO85062.1"/>
    <property type="molecule type" value="Genomic_DNA"/>
</dbReference>
<comment type="caution">
    <text evidence="2">The sequence shown here is derived from an EMBL/GenBank/DDBJ whole genome shotgun (WGS) entry which is preliminary data.</text>
</comment>
<gene>
    <name evidence="2" type="ORF">KSZ_30680</name>
</gene>
<feature type="domain" description="Bacterial bifunctional deaminase-reductase C-terminal" evidence="1">
    <location>
        <begin position="3"/>
        <end position="183"/>
    </location>
</feature>
<evidence type="ECO:0000259" key="1">
    <source>
        <dbReference type="Pfam" id="PF01872"/>
    </source>
</evidence>
<dbReference type="PANTHER" id="PTHR38011:SF2">
    <property type="entry name" value="BIFUNCTIONAL DEAMINASE-REDUCTASE DOMAIN PROTEIN"/>
    <property type="match status" value="1"/>
</dbReference>
<keyword evidence="3" id="KW-1185">Reference proteome</keyword>
<dbReference type="SUPFAM" id="SSF53597">
    <property type="entry name" value="Dihydrofolate reductase-like"/>
    <property type="match status" value="1"/>
</dbReference>
<evidence type="ECO:0000313" key="3">
    <source>
        <dbReference type="Proteomes" id="UP000635565"/>
    </source>
</evidence>
<dbReference type="Pfam" id="PF01872">
    <property type="entry name" value="RibD_C"/>
    <property type="match status" value="1"/>
</dbReference>